<proteinExistence type="predicted"/>
<evidence type="ECO:0000313" key="3">
    <source>
        <dbReference type="WBParaSite" id="ACOC_0000589501-mRNA-1"/>
    </source>
</evidence>
<evidence type="ECO:0000313" key="2">
    <source>
        <dbReference type="Proteomes" id="UP000267027"/>
    </source>
</evidence>
<dbReference type="OrthoDB" id="5827701at2759"/>
<keyword evidence="2" id="KW-1185">Reference proteome</keyword>
<dbReference type="AlphaFoldDB" id="A0A0R3PM42"/>
<dbReference type="WBParaSite" id="ACOC_0000589501-mRNA-1">
    <property type="protein sequence ID" value="ACOC_0000589501-mRNA-1"/>
    <property type="gene ID" value="ACOC_0000589501"/>
</dbReference>
<dbReference type="Proteomes" id="UP000267027">
    <property type="component" value="Unassembled WGS sequence"/>
</dbReference>
<gene>
    <name evidence="1" type="ORF">ACOC_LOCUS5896</name>
</gene>
<protein>
    <submittedName>
        <fullName evidence="3">Ovule protein</fullName>
    </submittedName>
</protein>
<reference evidence="1 2" key="2">
    <citation type="submission" date="2018-11" db="EMBL/GenBank/DDBJ databases">
        <authorList>
            <consortium name="Pathogen Informatics"/>
        </authorList>
    </citation>
    <scope>NUCLEOTIDE SEQUENCE [LARGE SCALE GENOMIC DNA]</scope>
    <source>
        <strain evidence="1 2">Costa Rica</strain>
    </source>
</reference>
<accession>A0A0R3PM42</accession>
<sequence>MESSWESFFRRWCSFDGRSGRPKKLQHIKKRFEGLGDYMEDPTSKRTSLKRLAILSARGFGKK</sequence>
<reference evidence="3" key="1">
    <citation type="submission" date="2017-02" db="UniProtKB">
        <authorList>
            <consortium name="WormBaseParasite"/>
        </authorList>
    </citation>
    <scope>IDENTIFICATION</scope>
</reference>
<evidence type="ECO:0000313" key="1">
    <source>
        <dbReference type="EMBL" id="VDM57481.1"/>
    </source>
</evidence>
<name>A0A0R3PM42_ANGCS</name>
<dbReference type="EMBL" id="UYYA01003903">
    <property type="protein sequence ID" value="VDM57481.1"/>
    <property type="molecule type" value="Genomic_DNA"/>
</dbReference>
<organism evidence="3">
    <name type="scientific">Angiostrongylus costaricensis</name>
    <name type="common">Nematode worm</name>
    <dbReference type="NCBI Taxonomy" id="334426"/>
    <lineage>
        <taxon>Eukaryota</taxon>
        <taxon>Metazoa</taxon>
        <taxon>Ecdysozoa</taxon>
        <taxon>Nematoda</taxon>
        <taxon>Chromadorea</taxon>
        <taxon>Rhabditida</taxon>
        <taxon>Rhabditina</taxon>
        <taxon>Rhabditomorpha</taxon>
        <taxon>Strongyloidea</taxon>
        <taxon>Metastrongylidae</taxon>
        <taxon>Angiostrongylus</taxon>
    </lineage>
</organism>